<dbReference type="PANTHER" id="PTHR44520:SF2">
    <property type="entry name" value="RESPONSE REGULATOR RCP1"/>
    <property type="match status" value="1"/>
</dbReference>
<dbReference type="SMART" id="SM00448">
    <property type="entry name" value="REC"/>
    <property type="match status" value="1"/>
</dbReference>
<dbReference type="AlphaFoldDB" id="A0A062V950"/>
<dbReference type="OrthoDB" id="9652at2157"/>
<accession>A0A062V950</accession>
<comment type="caution">
    <text evidence="3">The sequence shown here is derived from an EMBL/GenBank/DDBJ whole genome shotgun (WGS) entry which is preliminary data.</text>
</comment>
<dbReference type="PANTHER" id="PTHR44520">
    <property type="entry name" value="RESPONSE REGULATOR RCP1-RELATED"/>
    <property type="match status" value="1"/>
</dbReference>
<dbReference type="Proteomes" id="UP000027153">
    <property type="component" value="Unassembled WGS sequence"/>
</dbReference>
<dbReference type="InterPro" id="IPR011006">
    <property type="entry name" value="CheY-like_superfamily"/>
</dbReference>
<reference evidence="3 4" key="1">
    <citation type="journal article" date="2013" name="Nature">
        <title>Anaerobic oxidation of methane coupled to nitrate reduction in a novel archaeal lineage.</title>
        <authorList>
            <person name="Haroon M.F."/>
            <person name="Hu S."/>
            <person name="Shi Y."/>
            <person name="Imelfort M."/>
            <person name="Keller J."/>
            <person name="Hugenholtz P."/>
            <person name="Yuan Z."/>
            <person name="Tyson G.W."/>
        </authorList>
    </citation>
    <scope>NUCLEOTIDE SEQUENCE [LARGE SCALE GENOMIC DNA]</scope>
    <source>
        <strain evidence="3 4">ANME-2d</strain>
    </source>
</reference>
<keyword evidence="1" id="KW-0597">Phosphoprotein</keyword>
<dbReference type="GO" id="GO:0003677">
    <property type="term" value="F:DNA binding"/>
    <property type="evidence" value="ECO:0007669"/>
    <property type="project" value="UniProtKB-KW"/>
</dbReference>
<feature type="modified residue" description="4-aspartylphosphate" evidence="1">
    <location>
        <position position="63"/>
    </location>
</feature>
<proteinExistence type="predicted"/>
<dbReference type="PATRIC" id="fig|1392998.3.peg.1931"/>
<name>A0A062V950_9EURY</name>
<dbReference type="SUPFAM" id="SSF52172">
    <property type="entry name" value="CheY-like"/>
    <property type="match status" value="1"/>
</dbReference>
<dbReference type="PROSITE" id="PS50110">
    <property type="entry name" value="RESPONSE_REGULATORY"/>
    <property type="match status" value="1"/>
</dbReference>
<feature type="domain" description="Response regulatory" evidence="2">
    <location>
        <begin position="5"/>
        <end position="130"/>
    </location>
</feature>
<dbReference type="InterPro" id="IPR052893">
    <property type="entry name" value="TCS_response_regulator"/>
</dbReference>
<dbReference type="Gene3D" id="3.40.50.2300">
    <property type="match status" value="1"/>
</dbReference>
<dbReference type="GO" id="GO:0000160">
    <property type="term" value="P:phosphorelay signal transduction system"/>
    <property type="evidence" value="ECO:0007669"/>
    <property type="project" value="InterPro"/>
</dbReference>
<dbReference type="InterPro" id="IPR001789">
    <property type="entry name" value="Sig_transdc_resp-reg_receiver"/>
</dbReference>
<keyword evidence="3" id="KW-0238">DNA-binding</keyword>
<evidence type="ECO:0000313" key="4">
    <source>
        <dbReference type="Proteomes" id="UP000027153"/>
    </source>
</evidence>
<dbReference type="RefSeq" id="WP_048090894.1">
    <property type="nucleotide sequence ID" value="NZ_JMIY01000004.1"/>
</dbReference>
<evidence type="ECO:0000313" key="3">
    <source>
        <dbReference type="EMBL" id="KCZ71875.1"/>
    </source>
</evidence>
<gene>
    <name evidence="3" type="ORF">ANME2D_01930</name>
</gene>
<evidence type="ECO:0000259" key="2">
    <source>
        <dbReference type="PROSITE" id="PS50110"/>
    </source>
</evidence>
<dbReference type="Pfam" id="PF00072">
    <property type="entry name" value="Response_reg"/>
    <property type="match status" value="1"/>
</dbReference>
<sequence length="143" mass="16349">MEAFEILLVEDNPGYVRLMTEALKEDNVPSNLSVVMDGIEALSFLRRENRYAYASLPDLILLDLNMPKKNGYEVLAEIKNDPDLRHIPVVVMTTSNTEEDILTCYDLNANCYIVKPIDLDRFMGTVRSVVNFWFGVVKLMKSK</sequence>
<organism evidence="3 4">
    <name type="scientific">Candidatus Methanoperedens nitratireducens</name>
    <dbReference type="NCBI Taxonomy" id="1392998"/>
    <lineage>
        <taxon>Archaea</taxon>
        <taxon>Methanobacteriati</taxon>
        <taxon>Methanobacteriota</taxon>
        <taxon>Stenosarchaea group</taxon>
        <taxon>Methanomicrobia</taxon>
        <taxon>Methanosarcinales</taxon>
        <taxon>ANME-2 cluster</taxon>
        <taxon>Candidatus Methanoperedentaceae</taxon>
        <taxon>Candidatus Methanoperedens</taxon>
    </lineage>
</organism>
<protein>
    <submittedName>
        <fullName evidence="3">Response regulator with CheY-like receiver domain and winged-helix DNA-binding domain</fullName>
    </submittedName>
</protein>
<dbReference type="EMBL" id="JMIY01000004">
    <property type="protein sequence ID" value="KCZ71875.1"/>
    <property type="molecule type" value="Genomic_DNA"/>
</dbReference>
<keyword evidence="4" id="KW-1185">Reference proteome</keyword>
<evidence type="ECO:0000256" key="1">
    <source>
        <dbReference type="PROSITE-ProRule" id="PRU00169"/>
    </source>
</evidence>
<dbReference type="CDD" id="cd17557">
    <property type="entry name" value="REC_Rcp-like"/>
    <property type="match status" value="1"/>
</dbReference>